<gene>
    <name evidence="1" type="ORF">K443DRAFT_14682</name>
</gene>
<accession>A0A0C9X3J0</accession>
<reference evidence="1 2" key="1">
    <citation type="submission" date="2014-04" db="EMBL/GenBank/DDBJ databases">
        <authorList>
            <consortium name="DOE Joint Genome Institute"/>
            <person name="Kuo A."/>
            <person name="Kohler A."/>
            <person name="Nagy L.G."/>
            <person name="Floudas D."/>
            <person name="Copeland A."/>
            <person name="Barry K.W."/>
            <person name="Cichocki N."/>
            <person name="Veneault-Fourrey C."/>
            <person name="LaButti K."/>
            <person name="Lindquist E.A."/>
            <person name="Lipzen A."/>
            <person name="Lundell T."/>
            <person name="Morin E."/>
            <person name="Murat C."/>
            <person name="Sun H."/>
            <person name="Tunlid A."/>
            <person name="Henrissat B."/>
            <person name="Grigoriev I.V."/>
            <person name="Hibbett D.S."/>
            <person name="Martin F."/>
            <person name="Nordberg H.P."/>
            <person name="Cantor M.N."/>
            <person name="Hua S.X."/>
        </authorList>
    </citation>
    <scope>NUCLEOTIDE SEQUENCE [LARGE SCALE GENOMIC DNA]</scope>
    <source>
        <strain evidence="1 2">LaAM-08-1</strain>
    </source>
</reference>
<dbReference type="HOGENOM" id="CLU_1806483_0_0_1"/>
<sequence>MNGHHLAINAKDQFDRTINPSASHITSTLHRSRNLGSSSVRTPLTRTYETDEERTERILSWDEDQAETFTTSATSGSVISTTSFNGPQHTVDDNGNALIGTTIVDGRSANFTSNSRTSTLTSPTLDVIQPILPPAIQPPLPID</sequence>
<dbReference type="Proteomes" id="UP000054477">
    <property type="component" value="Unassembled WGS sequence"/>
</dbReference>
<dbReference type="EMBL" id="KN839056">
    <property type="protein sequence ID" value="KIJ91102.1"/>
    <property type="molecule type" value="Genomic_DNA"/>
</dbReference>
<proteinExistence type="predicted"/>
<protein>
    <submittedName>
        <fullName evidence="1">Uncharacterized protein</fullName>
    </submittedName>
</protein>
<evidence type="ECO:0000313" key="1">
    <source>
        <dbReference type="EMBL" id="KIJ91102.1"/>
    </source>
</evidence>
<organism evidence="1 2">
    <name type="scientific">Laccaria amethystina LaAM-08-1</name>
    <dbReference type="NCBI Taxonomy" id="1095629"/>
    <lineage>
        <taxon>Eukaryota</taxon>
        <taxon>Fungi</taxon>
        <taxon>Dikarya</taxon>
        <taxon>Basidiomycota</taxon>
        <taxon>Agaricomycotina</taxon>
        <taxon>Agaricomycetes</taxon>
        <taxon>Agaricomycetidae</taxon>
        <taxon>Agaricales</taxon>
        <taxon>Agaricineae</taxon>
        <taxon>Hydnangiaceae</taxon>
        <taxon>Laccaria</taxon>
    </lineage>
</organism>
<evidence type="ECO:0000313" key="2">
    <source>
        <dbReference type="Proteomes" id="UP000054477"/>
    </source>
</evidence>
<name>A0A0C9X3J0_9AGAR</name>
<dbReference type="AlphaFoldDB" id="A0A0C9X3J0"/>
<keyword evidence="2" id="KW-1185">Reference proteome</keyword>
<reference evidence="2" key="2">
    <citation type="submission" date="2015-01" db="EMBL/GenBank/DDBJ databases">
        <title>Evolutionary Origins and Diversification of the Mycorrhizal Mutualists.</title>
        <authorList>
            <consortium name="DOE Joint Genome Institute"/>
            <consortium name="Mycorrhizal Genomics Consortium"/>
            <person name="Kohler A."/>
            <person name="Kuo A."/>
            <person name="Nagy L.G."/>
            <person name="Floudas D."/>
            <person name="Copeland A."/>
            <person name="Barry K.W."/>
            <person name="Cichocki N."/>
            <person name="Veneault-Fourrey C."/>
            <person name="LaButti K."/>
            <person name="Lindquist E.A."/>
            <person name="Lipzen A."/>
            <person name="Lundell T."/>
            <person name="Morin E."/>
            <person name="Murat C."/>
            <person name="Riley R."/>
            <person name="Ohm R."/>
            <person name="Sun H."/>
            <person name="Tunlid A."/>
            <person name="Henrissat B."/>
            <person name="Grigoriev I.V."/>
            <person name="Hibbett D.S."/>
            <person name="Martin F."/>
        </authorList>
    </citation>
    <scope>NUCLEOTIDE SEQUENCE [LARGE SCALE GENOMIC DNA]</scope>
    <source>
        <strain evidence="2">LaAM-08-1</strain>
    </source>
</reference>